<keyword evidence="4" id="KW-0808">Transferase</keyword>
<evidence type="ECO:0000313" key="11">
    <source>
        <dbReference type="Proteomes" id="UP000244093"/>
    </source>
</evidence>
<keyword evidence="6" id="KW-0418">Kinase</keyword>
<dbReference type="PIRSF" id="PIRSF035805">
    <property type="entry name" value="TK_cell"/>
    <property type="match status" value="1"/>
</dbReference>
<evidence type="ECO:0000256" key="2">
    <source>
        <dbReference type="ARBA" id="ARBA00012118"/>
    </source>
</evidence>
<dbReference type="InterPro" id="IPR027417">
    <property type="entry name" value="P-loop_NTPase"/>
</dbReference>
<keyword evidence="5" id="KW-0547">Nucleotide-binding</keyword>
<evidence type="ECO:0000256" key="5">
    <source>
        <dbReference type="ARBA" id="ARBA00022741"/>
    </source>
</evidence>
<keyword evidence="3" id="KW-0237">DNA synthesis</keyword>
<dbReference type="PANTHER" id="PTHR11441">
    <property type="entry name" value="THYMIDINE KINASE"/>
    <property type="match status" value="1"/>
</dbReference>
<evidence type="ECO:0000256" key="7">
    <source>
        <dbReference type="ARBA" id="ARBA00022840"/>
    </source>
</evidence>
<name>A0A2R7Y4Q5_9CREN</name>
<evidence type="ECO:0000256" key="4">
    <source>
        <dbReference type="ARBA" id="ARBA00022679"/>
    </source>
</evidence>
<evidence type="ECO:0000256" key="1">
    <source>
        <dbReference type="ARBA" id="ARBA00007587"/>
    </source>
</evidence>
<dbReference type="AlphaFoldDB" id="A0A2R7Y4Q5"/>
<dbReference type="InterPro" id="IPR001267">
    <property type="entry name" value="Thymidine_kinase"/>
</dbReference>
<evidence type="ECO:0000256" key="9">
    <source>
        <dbReference type="PIRSR" id="PIRSR035805-2"/>
    </source>
</evidence>
<feature type="binding site" evidence="9">
    <location>
        <position position="209"/>
    </location>
    <ligand>
        <name>substrate</name>
    </ligand>
</feature>
<dbReference type="PANTHER" id="PTHR11441:SF0">
    <property type="entry name" value="THYMIDINE KINASE, CYTOSOLIC"/>
    <property type="match status" value="1"/>
</dbReference>
<dbReference type="SUPFAM" id="SSF52540">
    <property type="entry name" value="P-loop containing nucleoside triphosphate hydrolases"/>
    <property type="match status" value="1"/>
</dbReference>
<organism evidence="10 11">
    <name type="scientific">Zestosphaera tikiterensis</name>
    <dbReference type="NCBI Taxonomy" id="1973259"/>
    <lineage>
        <taxon>Archaea</taxon>
        <taxon>Thermoproteota</taxon>
        <taxon>Thermoprotei</taxon>
        <taxon>Desulfurococcales</taxon>
        <taxon>Desulfurococcaceae</taxon>
        <taxon>Zestosphaera</taxon>
    </lineage>
</organism>
<evidence type="ECO:0000256" key="8">
    <source>
        <dbReference type="PIRSR" id="PIRSR035805-1"/>
    </source>
</evidence>
<dbReference type="EMBL" id="NBVN01000004">
    <property type="protein sequence ID" value="PUA32494.1"/>
    <property type="molecule type" value="Genomic_DNA"/>
</dbReference>
<dbReference type="Gene3D" id="3.40.50.300">
    <property type="entry name" value="P-loop containing nucleotide triphosphate hydrolases"/>
    <property type="match status" value="1"/>
</dbReference>
<dbReference type="GO" id="GO:0071897">
    <property type="term" value="P:DNA biosynthetic process"/>
    <property type="evidence" value="ECO:0007669"/>
    <property type="project" value="UniProtKB-KW"/>
</dbReference>
<dbReference type="GO" id="GO:0046104">
    <property type="term" value="P:thymidine metabolic process"/>
    <property type="evidence" value="ECO:0007669"/>
    <property type="project" value="TreeGrafter"/>
</dbReference>
<dbReference type="Proteomes" id="UP000244093">
    <property type="component" value="Unassembled WGS sequence"/>
</dbReference>
<sequence length="237" mass="26584">MGKGIFTLLVGCMYAGKTEELIRRIKRFSIAGYEPVVFAPSNSRNRYGLGLSSYSGLRHEDVYWVDNGVNGIKEMAEVLRERIARNGKRKVVGIDEIQFFSLETYDVSTPEGSVFKVPYVWDFIELVNDLGINVIGAGLDKSFRGYPFSVGMMFLMSMADELVKLHAVCDVCKKDNATHTLRMHNVPGEGLKYASWDEPLVMVGSKDSYMAVCKDDFKVVGEPKSSFKESLKKVLSF</sequence>
<dbReference type="Gene3D" id="3.30.60.20">
    <property type="match status" value="1"/>
</dbReference>
<evidence type="ECO:0000256" key="6">
    <source>
        <dbReference type="ARBA" id="ARBA00022777"/>
    </source>
</evidence>
<accession>A0A2R7Y4Q5</accession>
<comment type="similarity">
    <text evidence="1">Belongs to the thymidine kinase family.</text>
</comment>
<evidence type="ECO:0000256" key="3">
    <source>
        <dbReference type="ARBA" id="ARBA00022634"/>
    </source>
</evidence>
<feature type="active site" description="Proton acceptor" evidence="8">
    <location>
        <position position="96"/>
    </location>
</feature>
<gene>
    <name evidence="10" type="ORF">B7O98_07525</name>
</gene>
<dbReference type="GO" id="GO:0004797">
    <property type="term" value="F:thymidine kinase activity"/>
    <property type="evidence" value="ECO:0007669"/>
    <property type="project" value="UniProtKB-EC"/>
</dbReference>
<dbReference type="EC" id="2.7.1.21" evidence="2"/>
<reference evidence="10 11" key="1">
    <citation type="journal article" date="2018" name="Syst. Appl. Microbiol.">
        <title>A new symbiotic nanoarchaeote (Candidatus Nanoclepta minutus) and its host (Zestosphaera tikiterensis gen. nov., sp. nov.) from a New Zealand hot spring.</title>
        <authorList>
            <person name="St John E."/>
            <person name="Liu Y."/>
            <person name="Podar M."/>
            <person name="Stott M.B."/>
            <person name="Meneghin J."/>
            <person name="Chen Z."/>
            <person name="Lagutin K."/>
            <person name="Mitchell K."/>
            <person name="Reysenbach A.L."/>
        </authorList>
    </citation>
    <scope>NUCLEOTIDE SEQUENCE [LARGE SCALE GENOMIC DNA]</scope>
    <source>
        <strain evidence="10">NZ3</strain>
    </source>
</reference>
<dbReference type="GO" id="GO:0005524">
    <property type="term" value="F:ATP binding"/>
    <property type="evidence" value="ECO:0007669"/>
    <property type="project" value="UniProtKB-KW"/>
</dbReference>
<proteinExistence type="inferred from homology"/>
<keyword evidence="7" id="KW-0067">ATP-binding</keyword>
<evidence type="ECO:0000313" key="10">
    <source>
        <dbReference type="EMBL" id="PUA32494.1"/>
    </source>
</evidence>
<protein>
    <recommendedName>
        <fullName evidence="2">thymidine kinase</fullName>
        <ecNumber evidence="2">2.7.1.21</ecNumber>
    </recommendedName>
</protein>
<dbReference type="Pfam" id="PF00265">
    <property type="entry name" value="TK"/>
    <property type="match status" value="1"/>
</dbReference>
<dbReference type="SUPFAM" id="SSF57716">
    <property type="entry name" value="Glucocorticoid receptor-like (DNA-binding domain)"/>
    <property type="match status" value="1"/>
</dbReference>
<comment type="caution">
    <text evidence="10">The sequence shown here is derived from an EMBL/GenBank/DDBJ whole genome shotgun (WGS) entry which is preliminary data.</text>
</comment>
<feature type="binding site" evidence="9">
    <location>
        <begin position="201"/>
        <end position="204"/>
    </location>
    <ligand>
        <name>substrate</name>
    </ligand>
</feature>